<accession>A0A835UPB1</accession>
<dbReference type="GO" id="GO:0009055">
    <property type="term" value="F:electron transfer activity"/>
    <property type="evidence" value="ECO:0007669"/>
    <property type="project" value="InterPro"/>
</dbReference>
<comment type="subcellular location">
    <subcellularLocation>
        <location evidence="9">Endomembrane system</location>
        <topology evidence="9">Lipid-anchor</topology>
    </subcellularLocation>
    <subcellularLocation>
        <location evidence="1">Membrane</location>
        <topology evidence="1">Lipid-anchor</topology>
        <topology evidence="1">GPI-anchor</topology>
    </subcellularLocation>
</comment>
<dbReference type="OrthoDB" id="760044at2759"/>
<dbReference type="InterPro" id="IPR008972">
    <property type="entry name" value="Cupredoxin"/>
</dbReference>
<evidence type="ECO:0000256" key="9">
    <source>
        <dbReference type="ARBA" id="ARBA00037868"/>
    </source>
</evidence>
<evidence type="ECO:0000256" key="11">
    <source>
        <dbReference type="SAM" id="SignalP"/>
    </source>
</evidence>
<dbReference type="Pfam" id="PF02298">
    <property type="entry name" value="Cu_bind_like"/>
    <property type="match status" value="1"/>
</dbReference>
<evidence type="ECO:0000313" key="13">
    <source>
        <dbReference type="EMBL" id="KAG0466766.1"/>
    </source>
</evidence>
<dbReference type="AlphaFoldDB" id="A0A835UPB1"/>
<sequence>MASPLSILFLLLSACALLSCSADPVEFRVGGPLGWRKPTGTESETYNQWASRNRFHVGDSLYFKYENDSVLLVDREDYSSCNTANPVRQFTDGNTTFRFDRYGFFYFISGEPGHCLGGEKLIVRVMVHPEMGGTAPSPAPMPGMAVGPVPGAGFAGGPGLEPGSGTRSGNSGEAGSSGASRLGLGISLVGILAMVLSWQMV</sequence>
<protein>
    <recommendedName>
        <fullName evidence="12">Phytocyanin domain-containing protein</fullName>
    </recommendedName>
</protein>
<dbReference type="GO" id="GO:0012505">
    <property type="term" value="C:endomembrane system"/>
    <property type="evidence" value="ECO:0007669"/>
    <property type="project" value="UniProtKB-SubCell"/>
</dbReference>
<keyword evidence="6" id="KW-0325">Glycoprotein</keyword>
<evidence type="ECO:0000256" key="2">
    <source>
        <dbReference type="ARBA" id="ARBA00022622"/>
    </source>
</evidence>
<feature type="region of interest" description="Disordered" evidence="10">
    <location>
        <begin position="155"/>
        <end position="176"/>
    </location>
</feature>
<keyword evidence="5" id="KW-1015">Disulfide bond</keyword>
<comment type="similarity">
    <text evidence="8">Belongs to the early nodulin-like (ENODL) family.</text>
</comment>
<dbReference type="GO" id="GO:0098552">
    <property type="term" value="C:side of membrane"/>
    <property type="evidence" value="ECO:0007669"/>
    <property type="project" value="UniProtKB-KW"/>
</dbReference>
<keyword evidence="4" id="KW-0472">Membrane</keyword>
<comment type="caution">
    <text evidence="13">The sequence shown here is derived from an EMBL/GenBank/DDBJ whole genome shotgun (WGS) entry which is preliminary data.</text>
</comment>
<dbReference type="InterPro" id="IPR003245">
    <property type="entry name" value="Phytocyanin_dom"/>
</dbReference>
<organism evidence="13 14">
    <name type="scientific">Vanilla planifolia</name>
    <name type="common">Vanilla</name>
    <dbReference type="NCBI Taxonomy" id="51239"/>
    <lineage>
        <taxon>Eukaryota</taxon>
        <taxon>Viridiplantae</taxon>
        <taxon>Streptophyta</taxon>
        <taxon>Embryophyta</taxon>
        <taxon>Tracheophyta</taxon>
        <taxon>Spermatophyta</taxon>
        <taxon>Magnoliopsida</taxon>
        <taxon>Liliopsida</taxon>
        <taxon>Asparagales</taxon>
        <taxon>Orchidaceae</taxon>
        <taxon>Vanilloideae</taxon>
        <taxon>Vanilleae</taxon>
        <taxon>Vanilla</taxon>
    </lineage>
</organism>
<evidence type="ECO:0000256" key="5">
    <source>
        <dbReference type="ARBA" id="ARBA00023157"/>
    </source>
</evidence>
<gene>
    <name evidence="13" type="ORF">HPP92_018346</name>
</gene>
<feature type="signal peptide" evidence="11">
    <location>
        <begin position="1"/>
        <end position="22"/>
    </location>
</feature>
<feature type="domain" description="Phytocyanin" evidence="12">
    <location>
        <begin position="25"/>
        <end position="127"/>
    </location>
</feature>
<dbReference type="Proteomes" id="UP000636800">
    <property type="component" value="Unassembled WGS sequence"/>
</dbReference>
<dbReference type="Gene3D" id="2.60.40.420">
    <property type="entry name" value="Cupredoxins - blue copper proteins"/>
    <property type="match status" value="1"/>
</dbReference>
<keyword evidence="7" id="KW-0449">Lipoprotein</keyword>
<dbReference type="PANTHER" id="PTHR33021:SF14">
    <property type="entry name" value="OS01G0272700 PROTEIN"/>
    <property type="match status" value="1"/>
</dbReference>
<feature type="chain" id="PRO_5032310564" description="Phytocyanin domain-containing protein" evidence="11">
    <location>
        <begin position="23"/>
        <end position="201"/>
    </location>
</feature>
<evidence type="ECO:0000256" key="6">
    <source>
        <dbReference type="ARBA" id="ARBA00023180"/>
    </source>
</evidence>
<keyword evidence="3 11" id="KW-0732">Signal</keyword>
<keyword evidence="14" id="KW-1185">Reference proteome</keyword>
<dbReference type="InterPro" id="IPR039391">
    <property type="entry name" value="Phytocyanin-like"/>
</dbReference>
<dbReference type="FunFam" id="2.60.40.420:FF:000010">
    <property type="entry name" value="Early nodulin-like protein 1"/>
    <property type="match status" value="1"/>
</dbReference>
<keyword evidence="2" id="KW-0336">GPI-anchor</keyword>
<proteinExistence type="inferred from homology"/>
<evidence type="ECO:0000313" key="14">
    <source>
        <dbReference type="Proteomes" id="UP000636800"/>
    </source>
</evidence>
<dbReference type="InterPro" id="IPR041846">
    <property type="entry name" value="ENL_dom"/>
</dbReference>
<dbReference type="CDD" id="cd11019">
    <property type="entry name" value="OsENODL1_like"/>
    <property type="match status" value="1"/>
</dbReference>
<evidence type="ECO:0000259" key="12">
    <source>
        <dbReference type="PROSITE" id="PS51485"/>
    </source>
</evidence>
<reference evidence="13 14" key="1">
    <citation type="journal article" date="2020" name="Nat. Food">
        <title>A phased Vanilla planifolia genome enables genetic improvement of flavour and production.</title>
        <authorList>
            <person name="Hasing T."/>
            <person name="Tang H."/>
            <person name="Brym M."/>
            <person name="Khazi F."/>
            <person name="Huang T."/>
            <person name="Chambers A.H."/>
        </authorList>
    </citation>
    <scope>NUCLEOTIDE SEQUENCE [LARGE SCALE GENOMIC DNA]</scope>
    <source>
        <tissue evidence="13">Leaf</tissue>
    </source>
</reference>
<evidence type="ECO:0000256" key="10">
    <source>
        <dbReference type="SAM" id="MobiDB-lite"/>
    </source>
</evidence>
<evidence type="ECO:0000256" key="8">
    <source>
        <dbReference type="ARBA" id="ARBA00035011"/>
    </source>
</evidence>
<dbReference type="SUPFAM" id="SSF49503">
    <property type="entry name" value="Cupredoxins"/>
    <property type="match status" value="1"/>
</dbReference>
<dbReference type="GO" id="GO:0005886">
    <property type="term" value="C:plasma membrane"/>
    <property type="evidence" value="ECO:0007669"/>
    <property type="project" value="TreeGrafter"/>
</dbReference>
<evidence type="ECO:0000256" key="3">
    <source>
        <dbReference type="ARBA" id="ARBA00022729"/>
    </source>
</evidence>
<dbReference type="EMBL" id="JADCNL010000009">
    <property type="protein sequence ID" value="KAG0466766.1"/>
    <property type="molecule type" value="Genomic_DNA"/>
</dbReference>
<feature type="compositionally biased region" description="Low complexity" evidence="10">
    <location>
        <begin position="163"/>
        <end position="176"/>
    </location>
</feature>
<evidence type="ECO:0000256" key="7">
    <source>
        <dbReference type="ARBA" id="ARBA00023288"/>
    </source>
</evidence>
<evidence type="ECO:0000256" key="4">
    <source>
        <dbReference type="ARBA" id="ARBA00023136"/>
    </source>
</evidence>
<dbReference type="PROSITE" id="PS51485">
    <property type="entry name" value="PHYTOCYANIN"/>
    <property type="match status" value="1"/>
</dbReference>
<dbReference type="PANTHER" id="PTHR33021">
    <property type="entry name" value="BLUE COPPER PROTEIN"/>
    <property type="match status" value="1"/>
</dbReference>
<name>A0A835UPB1_VANPL</name>
<evidence type="ECO:0000256" key="1">
    <source>
        <dbReference type="ARBA" id="ARBA00004589"/>
    </source>
</evidence>